<accession>A0A2A6B8Q7</accession>
<organism evidence="2 3">
    <name type="scientific">Pristionchus pacificus</name>
    <name type="common">Parasitic nematode worm</name>
    <dbReference type="NCBI Taxonomy" id="54126"/>
    <lineage>
        <taxon>Eukaryota</taxon>
        <taxon>Metazoa</taxon>
        <taxon>Ecdysozoa</taxon>
        <taxon>Nematoda</taxon>
        <taxon>Chromadorea</taxon>
        <taxon>Rhabditida</taxon>
        <taxon>Rhabditina</taxon>
        <taxon>Diplogasteromorpha</taxon>
        <taxon>Diplogasteroidea</taxon>
        <taxon>Neodiplogasteridae</taxon>
        <taxon>Pristionchus</taxon>
    </lineage>
</organism>
<feature type="region of interest" description="Disordered" evidence="1">
    <location>
        <begin position="79"/>
        <end position="168"/>
    </location>
</feature>
<reference evidence="3" key="1">
    <citation type="journal article" date="2008" name="Nat. Genet.">
        <title>The Pristionchus pacificus genome provides a unique perspective on nematode lifestyle and parasitism.</title>
        <authorList>
            <person name="Dieterich C."/>
            <person name="Clifton S.W."/>
            <person name="Schuster L.N."/>
            <person name="Chinwalla A."/>
            <person name="Delehaunty K."/>
            <person name="Dinkelacker I."/>
            <person name="Fulton L."/>
            <person name="Fulton R."/>
            <person name="Godfrey J."/>
            <person name="Minx P."/>
            <person name="Mitreva M."/>
            <person name="Roeseler W."/>
            <person name="Tian H."/>
            <person name="Witte H."/>
            <person name="Yang S.P."/>
            <person name="Wilson R.K."/>
            <person name="Sommer R.J."/>
        </authorList>
    </citation>
    <scope>NUCLEOTIDE SEQUENCE [LARGE SCALE GENOMIC DNA]</scope>
    <source>
        <strain evidence="3">PS312</strain>
    </source>
</reference>
<sequence>MWLLLLISVLTVYGDFIRFDYDKTDSALLDNDVVEFIICMETCKKSDQCCGIVFNVDQVTCTFKYEEILEDVMSEWGACPGDTAESTSRKTDDHSESSPSQPTSSVTTTGMNTPETSLSFPSDSPGNPSTTPFDNINLNSNTETPIPVSHLNSTTERSKRESENASTTTTIPTTTAFDYYFKLKEIRPPSVECNDDLRICNCDPSGNKDMRITLADGVYFSAQSIEQSSDRRLWTLKGTVRNSEGVSVEVTRNILSIECQHFGRSFTADSSKIYAFVIQNGYFEGRKVICPKGYAAVSAPNKAGFSFSKLKAELLPYGWYSWPYGPYQIKAVYCNK</sequence>
<protein>
    <submittedName>
        <fullName evidence="2">Uncharacterized protein</fullName>
    </submittedName>
</protein>
<feature type="compositionally biased region" description="Polar residues" evidence="1">
    <location>
        <begin position="110"/>
        <end position="155"/>
    </location>
</feature>
<evidence type="ECO:0000256" key="1">
    <source>
        <dbReference type="SAM" id="MobiDB-lite"/>
    </source>
</evidence>
<accession>A0A8R1YD19</accession>
<evidence type="ECO:0000313" key="3">
    <source>
        <dbReference type="Proteomes" id="UP000005239"/>
    </source>
</evidence>
<keyword evidence="3" id="KW-1185">Reference proteome</keyword>
<feature type="compositionally biased region" description="Low complexity" evidence="1">
    <location>
        <begin position="97"/>
        <end position="109"/>
    </location>
</feature>
<reference evidence="2" key="2">
    <citation type="submission" date="2022-06" db="UniProtKB">
        <authorList>
            <consortium name="EnsemblMetazoa"/>
        </authorList>
    </citation>
    <scope>IDENTIFICATION</scope>
    <source>
        <strain evidence="2">PS312</strain>
    </source>
</reference>
<dbReference type="EnsemblMetazoa" id="PPA10164.1">
    <property type="protein sequence ID" value="PPA10164.1"/>
    <property type="gene ID" value="WBGene00099718"/>
</dbReference>
<dbReference type="Proteomes" id="UP000005239">
    <property type="component" value="Unassembled WGS sequence"/>
</dbReference>
<name>A0A2A6B8Q7_PRIPA</name>
<gene>
    <name evidence="2" type="primary">WBGene00099718</name>
</gene>
<dbReference type="AlphaFoldDB" id="A0A2A6B8Q7"/>
<feature type="compositionally biased region" description="Basic and acidic residues" evidence="1">
    <location>
        <begin position="87"/>
        <end position="96"/>
    </location>
</feature>
<evidence type="ECO:0000313" key="2">
    <source>
        <dbReference type="EnsemblMetazoa" id="PPA10164.1"/>
    </source>
</evidence>
<proteinExistence type="predicted"/>